<feature type="region of interest" description="Disordered" evidence="1">
    <location>
        <begin position="17"/>
        <end position="52"/>
    </location>
</feature>
<dbReference type="InParanoid" id="A0A3B5KC06"/>
<proteinExistence type="predicted"/>
<sequence>GFTEHGQTLRATELFQQMGRPHRRRRCIEPPAPTAPAQKRTCRCAGRRRAGS</sequence>
<evidence type="ECO:0000256" key="1">
    <source>
        <dbReference type="SAM" id="MobiDB-lite"/>
    </source>
</evidence>
<feature type="compositionally biased region" description="Basic residues" evidence="1">
    <location>
        <begin position="40"/>
        <end position="52"/>
    </location>
</feature>
<organism evidence="2 3">
    <name type="scientific">Takifugu rubripes</name>
    <name type="common">Japanese pufferfish</name>
    <name type="synonym">Fugu rubripes</name>
    <dbReference type="NCBI Taxonomy" id="31033"/>
    <lineage>
        <taxon>Eukaryota</taxon>
        <taxon>Metazoa</taxon>
        <taxon>Chordata</taxon>
        <taxon>Craniata</taxon>
        <taxon>Vertebrata</taxon>
        <taxon>Euteleostomi</taxon>
        <taxon>Actinopterygii</taxon>
        <taxon>Neopterygii</taxon>
        <taxon>Teleostei</taxon>
        <taxon>Neoteleostei</taxon>
        <taxon>Acanthomorphata</taxon>
        <taxon>Eupercaria</taxon>
        <taxon>Tetraodontiformes</taxon>
        <taxon>Tetradontoidea</taxon>
        <taxon>Tetraodontidae</taxon>
        <taxon>Takifugu</taxon>
    </lineage>
</organism>
<dbReference type="AlphaFoldDB" id="A0A3B5KC06"/>
<dbReference type="Ensembl" id="ENSTRUT00000049966.2">
    <property type="protein sequence ID" value="ENSTRUP00000055209.1"/>
    <property type="gene ID" value="ENSTRUG00000020772.2"/>
</dbReference>
<keyword evidence="3" id="KW-1185">Reference proteome</keyword>
<name>A0A3B5KC06_TAKRU</name>
<evidence type="ECO:0000313" key="3">
    <source>
        <dbReference type="Proteomes" id="UP000005226"/>
    </source>
</evidence>
<reference evidence="2" key="3">
    <citation type="submission" date="2025-09" db="UniProtKB">
        <authorList>
            <consortium name="Ensembl"/>
        </authorList>
    </citation>
    <scope>IDENTIFICATION</scope>
</reference>
<evidence type="ECO:0000313" key="2">
    <source>
        <dbReference type="Ensembl" id="ENSTRUP00000055209.1"/>
    </source>
</evidence>
<reference evidence="2" key="2">
    <citation type="submission" date="2025-08" db="UniProtKB">
        <authorList>
            <consortium name="Ensembl"/>
        </authorList>
    </citation>
    <scope>IDENTIFICATION</scope>
</reference>
<protein>
    <submittedName>
        <fullName evidence="2">Uncharacterized protein</fullName>
    </submittedName>
</protein>
<accession>A0A3B5KC06</accession>
<dbReference type="Proteomes" id="UP000005226">
    <property type="component" value="Chromosome 8"/>
</dbReference>
<reference evidence="2 3" key="1">
    <citation type="journal article" date="2011" name="Genome Biol. Evol.">
        <title>Integration of the genetic map and genome assembly of fugu facilitates insights into distinct features of genome evolution in teleosts and mammals.</title>
        <authorList>
            <person name="Kai W."/>
            <person name="Kikuchi K."/>
            <person name="Tohari S."/>
            <person name="Chew A.K."/>
            <person name="Tay A."/>
            <person name="Fujiwara A."/>
            <person name="Hosoya S."/>
            <person name="Suetake H."/>
            <person name="Naruse K."/>
            <person name="Brenner S."/>
            <person name="Suzuki Y."/>
            <person name="Venkatesh B."/>
        </authorList>
    </citation>
    <scope>NUCLEOTIDE SEQUENCE [LARGE SCALE GENOMIC DNA]</scope>
</reference>